<keyword evidence="1" id="KW-1133">Transmembrane helix</keyword>
<dbReference type="AlphaFoldDB" id="A0A9D4CUL2"/>
<dbReference type="EMBL" id="JAIWYP010000011">
    <property type="protein sequence ID" value="KAH3733652.1"/>
    <property type="molecule type" value="Genomic_DNA"/>
</dbReference>
<evidence type="ECO:0000256" key="1">
    <source>
        <dbReference type="SAM" id="Phobius"/>
    </source>
</evidence>
<accession>A0A9D4CUL2</accession>
<feature type="transmembrane region" description="Helical" evidence="1">
    <location>
        <begin position="118"/>
        <end position="135"/>
    </location>
</feature>
<keyword evidence="1" id="KW-0812">Transmembrane</keyword>
<sequence>MGSQRPLQEIEEQILFPKRNLFYFKHMVNVHAIPEQTIDRLSRMRAYSAMAFGSKIGFVYGVYREFVYGKETVKEVVQKRKIATFAKPVGWIIAGAALGGWYYLCTENIARFRGKQDYLNNFFAGYGMAAPFAVLRRSPQMLVVAGTLWGVFFALARSSIDIDGLKYFNRKGYVTPPQYPEAFVLFEGMMAEDEDKERKRMLAIEEWRRNNAGQAA</sequence>
<reference evidence="2" key="1">
    <citation type="journal article" date="2019" name="bioRxiv">
        <title>The Genome of the Zebra Mussel, Dreissena polymorpha: A Resource for Invasive Species Research.</title>
        <authorList>
            <person name="McCartney M.A."/>
            <person name="Auch B."/>
            <person name="Kono T."/>
            <person name="Mallez S."/>
            <person name="Zhang Y."/>
            <person name="Obille A."/>
            <person name="Becker A."/>
            <person name="Abrahante J.E."/>
            <person name="Garbe J."/>
            <person name="Badalamenti J.P."/>
            <person name="Herman A."/>
            <person name="Mangelson H."/>
            <person name="Liachko I."/>
            <person name="Sullivan S."/>
            <person name="Sone E.D."/>
            <person name="Koren S."/>
            <person name="Silverstein K.A.T."/>
            <person name="Beckman K.B."/>
            <person name="Gohl D.M."/>
        </authorList>
    </citation>
    <scope>NUCLEOTIDE SEQUENCE</scope>
    <source>
        <strain evidence="2">Duluth1</strain>
        <tissue evidence="2">Whole animal</tissue>
    </source>
</reference>
<evidence type="ECO:0000313" key="2">
    <source>
        <dbReference type="EMBL" id="KAH3733652.1"/>
    </source>
</evidence>
<keyword evidence="3" id="KW-1185">Reference proteome</keyword>
<feature type="transmembrane region" description="Helical" evidence="1">
    <location>
        <begin position="46"/>
        <end position="63"/>
    </location>
</feature>
<gene>
    <name evidence="2" type="ORF">DPMN_040084</name>
</gene>
<organism evidence="2 3">
    <name type="scientific">Dreissena polymorpha</name>
    <name type="common">Zebra mussel</name>
    <name type="synonym">Mytilus polymorpha</name>
    <dbReference type="NCBI Taxonomy" id="45954"/>
    <lineage>
        <taxon>Eukaryota</taxon>
        <taxon>Metazoa</taxon>
        <taxon>Spiralia</taxon>
        <taxon>Lophotrochozoa</taxon>
        <taxon>Mollusca</taxon>
        <taxon>Bivalvia</taxon>
        <taxon>Autobranchia</taxon>
        <taxon>Heteroconchia</taxon>
        <taxon>Euheterodonta</taxon>
        <taxon>Imparidentia</taxon>
        <taxon>Neoheterodontei</taxon>
        <taxon>Myida</taxon>
        <taxon>Dreissenoidea</taxon>
        <taxon>Dreissenidae</taxon>
        <taxon>Dreissena</taxon>
    </lineage>
</organism>
<keyword evidence="1" id="KW-0472">Membrane</keyword>
<protein>
    <recommendedName>
        <fullName evidence="4">Complex I-B14.7</fullName>
    </recommendedName>
</protein>
<dbReference type="Proteomes" id="UP000828390">
    <property type="component" value="Unassembled WGS sequence"/>
</dbReference>
<comment type="caution">
    <text evidence="2">The sequence shown here is derived from an EMBL/GenBank/DDBJ whole genome shotgun (WGS) entry which is preliminary data.</text>
</comment>
<feature type="transmembrane region" description="Helical" evidence="1">
    <location>
        <begin position="141"/>
        <end position="160"/>
    </location>
</feature>
<evidence type="ECO:0000313" key="3">
    <source>
        <dbReference type="Proteomes" id="UP000828390"/>
    </source>
</evidence>
<feature type="transmembrane region" description="Helical" evidence="1">
    <location>
        <begin position="89"/>
        <end position="106"/>
    </location>
</feature>
<proteinExistence type="predicted"/>
<name>A0A9D4CUL2_DREPO</name>
<reference evidence="2" key="2">
    <citation type="submission" date="2020-11" db="EMBL/GenBank/DDBJ databases">
        <authorList>
            <person name="McCartney M.A."/>
            <person name="Auch B."/>
            <person name="Kono T."/>
            <person name="Mallez S."/>
            <person name="Becker A."/>
            <person name="Gohl D.M."/>
            <person name="Silverstein K.A.T."/>
            <person name="Koren S."/>
            <person name="Bechman K.B."/>
            <person name="Herman A."/>
            <person name="Abrahante J.E."/>
            <person name="Garbe J."/>
        </authorList>
    </citation>
    <scope>NUCLEOTIDE SEQUENCE</scope>
    <source>
        <strain evidence="2">Duluth1</strain>
        <tissue evidence="2">Whole animal</tissue>
    </source>
</reference>
<evidence type="ECO:0008006" key="4">
    <source>
        <dbReference type="Google" id="ProtNLM"/>
    </source>
</evidence>